<feature type="region of interest" description="Disordered" evidence="1">
    <location>
        <begin position="1"/>
        <end position="48"/>
    </location>
</feature>
<keyword evidence="2" id="KW-0812">Transmembrane</keyword>
<protein>
    <submittedName>
        <fullName evidence="3">Uncharacterized protein</fullName>
    </submittedName>
</protein>
<reference evidence="3 4" key="1">
    <citation type="journal article" date="2023" name="Plants (Basel)">
        <title>Bridging the Gap: Combining Genomics and Transcriptomics Approaches to Understand Stylosanthes scabra, an Orphan Legume from the Brazilian Caatinga.</title>
        <authorList>
            <person name="Ferreira-Neto J.R.C."/>
            <person name="da Silva M.D."/>
            <person name="Binneck E."/>
            <person name="de Melo N.F."/>
            <person name="da Silva R.H."/>
            <person name="de Melo A.L.T.M."/>
            <person name="Pandolfi V."/>
            <person name="Bustamante F.O."/>
            <person name="Brasileiro-Vidal A.C."/>
            <person name="Benko-Iseppon A.M."/>
        </authorList>
    </citation>
    <scope>NUCLEOTIDE SEQUENCE [LARGE SCALE GENOMIC DNA]</scope>
    <source>
        <tissue evidence="3">Leaves</tissue>
    </source>
</reference>
<comment type="caution">
    <text evidence="3">The sequence shown here is derived from an EMBL/GenBank/DDBJ whole genome shotgun (WGS) entry which is preliminary data.</text>
</comment>
<keyword evidence="2" id="KW-0472">Membrane</keyword>
<gene>
    <name evidence="3" type="ORF">PIB30_094228</name>
</gene>
<organism evidence="3 4">
    <name type="scientific">Stylosanthes scabra</name>
    <dbReference type="NCBI Taxonomy" id="79078"/>
    <lineage>
        <taxon>Eukaryota</taxon>
        <taxon>Viridiplantae</taxon>
        <taxon>Streptophyta</taxon>
        <taxon>Embryophyta</taxon>
        <taxon>Tracheophyta</taxon>
        <taxon>Spermatophyta</taxon>
        <taxon>Magnoliopsida</taxon>
        <taxon>eudicotyledons</taxon>
        <taxon>Gunneridae</taxon>
        <taxon>Pentapetalae</taxon>
        <taxon>rosids</taxon>
        <taxon>fabids</taxon>
        <taxon>Fabales</taxon>
        <taxon>Fabaceae</taxon>
        <taxon>Papilionoideae</taxon>
        <taxon>50 kb inversion clade</taxon>
        <taxon>dalbergioids sensu lato</taxon>
        <taxon>Dalbergieae</taxon>
        <taxon>Pterocarpus clade</taxon>
        <taxon>Stylosanthes</taxon>
    </lineage>
</organism>
<evidence type="ECO:0000256" key="2">
    <source>
        <dbReference type="SAM" id="Phobius"/>
    </source>
</evidence>
<dbReference type="Proteomes" id="UP001341840">
    <property type="component" value="Unassembled WGS sequence"/>
</dbReference>
<evidence type="ECO:0000313" key="4">
    <source>
        <dbReference type="Proteomes" id="UP001341840"/>
    </source>
</evidence>
<keyword evidence="4" id="KW-1185">Reference proteome</keyword>
<dbReference type="EMBL" id="JASCZI010032274">
    <property type="protein sequence ID" value="MED6128075.1"/>
    <property type="molecule type" value="Genomic_DNA"/>
</dbReference>
<evidence type="ECO:0000313" key="3">
    <source>
        <dbReference type="EMBL" id="MED6128075.1"/>
    </source>
</evidence>
<accession>A0ABU6RW64</accession>
<name>A0ABU6RW64_9FABA</name>
<sequence length="144" mass="15576">MDRGRFDAPKKNDENPRSLVPSLHCPKSEAHSHLPPAGAGPGPAPLRRHRSATASLFPRSVAPTVIPAGSYLCLRVSQLCVVPTLTPPCGSVIPVSLSPPCLYLPRFRSSSAFVCAFAVAFLWFSSSFLFYNSIFSTVPLTIFF</sequence>
<evidence type="ECO:0000256" key="1">
    <source>
        <dbReference type="SAM" id="MobiDB-lite"/>
    </source>
</evidence>
<keyword evidence="2" id="KW-1133">Transmembrane helix</keyword>
<proteinExistence type="predicted"/>
<feature type="compositionally biased region" description="Basic and acidic residues" evidence="1">
    <location>
        <begin position="1"/>
        <end position="16"/>
    </location>
</feature>
<feature type="transmembrane region" description="Helical" evidence="2">
    <location>
        <begin position="112"/>
        <end position="131"/>
    </location>
</feature>